<protein>
    <submittedName>
        <fullName evidence="1">Uncharacterized protein</fullName>
    </submittedName>
</protein>
<sequence length="113" mass="13119">IIEYLKENSGVFYSIISKGKNPTYYEVEVNNNDIYISTPNNTPKPTTVNEKLNKSDFYKIYPLFLEYLAVTNQNVDIINKDALLKLNNKCQAISGRRIYWIGLFFELTKRGVI</sequence>
<comment type="caution">
    <text evidence="1">The sequence shown here is derived from an EMBL/GenBank/DDBJ whole genome shotgun (WGS) entry which is preliminary data.</text>
</comment>
<evidence type="ECO:0000313" key="2">
    <source>
        <dbReference type="Proteomes" id="UP000824176"/>
    </source>
</evidence>
<organism evidence="1 2">
    <name type="scientific">Candidatus Mucispirillum faecigallinarum</name>
    <dbReference type="NCBI Taxonomy" id="2838699"/>
    <lineage>
        <taxon>Bacteria</taxon>
        <taxon>Pseudomonadati</taxon>
        <taxon>Deferribacterota</taxon>
        <taxon>Deferribacteres</taxon>
        <taxon>Deferribacterales</taxon>
        <taxon>Mucispirillaceae</taxon>
        <taxon>Mucispirillum</taxon>
    </lineage>
</organism>
<dbReference type="EMBL" id="DXAQ01000106">
    <property type="protein sequence ID" value="HIZ89649.1"/>
    <property type="molecule type" value="Genomic_DNA"/>
</dbReference>
<proteinExistence type="predicted"/>
<gene>
    <name evidence="1" type="ORF">H9804_06870</name>
</gene>
<reference evidence="1" key="2">
    <citation type="submission" date="2021-04" db="EMBL/GenBank/DDBJ databases">
        <authorList>
            <person name="Gilroy R."/>
        </authorList>
    </citation>
    <scope>NUCLEOTIDE SEQUENCE</scope>
    <source>
        <strain evidence="1">ChiW4-1371</strain>
    </source>
</reference>
<accession>A0A9D2GUZ8</accession>
<reference evidence="1" key="1">
    <citation type="journal article" date="2021" name="PeerJ">
        <title>Extensive microbial diversity within the chicken gut microbiome revealed by metagenomics and culture.</title>
        <authorList>
            <person name="Gilroy R."/>
            <person name="Ravi A."/>
            <person name="Getino M."/>
            <person name="Pursley I."/>
            <person name="Horton D.L."/>
            <person name="Alikhan N.F."/>
            <person name="Baker D."/>
            <person name="Gharbi K."/>
            <person name="Hall N."/>
            <person name="Watson M."/>
            <person name="Adriaenssens E.M."/>
            <person name="Foster-Nyarko E."/>
            <person name="Jarju S."/>
            <person name="Secka A."/>
            <person name="Antonio M."/>
            <person name="Oren A."/>
            <person name="Chaudhuri R.R."/>
            <person name="La Ragione R."/>
            <person name="Hildebrand F."/>
            <person name="Pallen M.J."/>
        </authorList>
    </citation>
    <scope>NUCLEOTIDE SEQUENCE</scope>
    <source>
        <strain evidence="1">ChiW4-1371</strain>
    </source>
</reference>
<feature type="non-terminal residue" evidence="1">
    <location>
        <position position="1"/>
    </location>
</feature>
<evidence type="ECO:0000313" key="1">
    <source>
        <dbReference type="EMBL" id="HIZ89649.1"/>
    </source>
</evidence>
<dbReference type="Proteomes" id="UP000824176">
    <property type="component" value="Unassembled WGS sequence"/>
</dbReference>
<dbReference type="AlphaFoldDB" id="A0A9D2GUZ8"/>
<name>A0A9D2GUZ8_9BACT</name>